<evidence type="ECO:0000256" key="10">
    <source>
        <dbReference type="PROSITE-ProRule" id="PRU00042"/>
    </source>
</evidence>
<evidence type="ECO:0000256" key="9">
    <source>
        <dbReference type="ARBA" id="ARBA00023242"/>
    </source>
</evidence>
<dbReference type="PANTHER" id="PTHR46105:SF5">
    <property type="entry name" value="ZINC FINGER AND BTB DOMAIN-CONTAINING PROTEIN 44 ISOFORM X1"/>
    <property type="match status" value="1"/>
</dbReference>
<dbReference type="SMART" id="SM00355">
    <property type="entry name" value="ZnF_C2H2"/>
    <property type="match status" value="4"/>
</dbReference>
<evidence type="ECO:0000256" key="6">
    <source>
        <dbReference type="ARBA" id="ARBA00023015"/>
    </source>
</evidence>
<keyword evidence="8" id="KW-0804">Transcription</keyword>
<dbReference type="InterPro" id="IPR013087">
    <property type="entry name" value="Znf_C2H2_type"/>
</dbReference>
<evidence type="ECO:0000259" key="11">
    <source>
        <dbReference type="PROSITE" id="PS50097"/>
    </source>
</evidence>
<dbReference type="InterPro" id="IPR000210">
    <property type="entry name" value="BTB/POZ_dom"/>
</dbReference>
<gene>
    <name evidence="13" type="ORF">AB6A40_003765</name>
</gene>
<keyword evidence="5" id="KW-0862">Zinc</keyword>
<dbReference type="Pfam" id="PF00096">
    <property type="entry name" value="zf-C2H2"/>
    <property type="match status" value="1"/>
</dbReference>
<dbReference type="Pfam" id="PF00651">
    <property type="entry name" value="BTB"/>
    <property type="match status" value="2"/>
</dbReference>
<keyword evidence="9" id="KW-0539">Nucleus</keyword>
<keyword evidence="6" id="KW-0805">Transcription regulation</keyword>
<dbReference type="PROSITE" id="PS00028">
    <property type="entry name" value="ZINC_FINGER_C2H2_1"/>
    <property type="match status" value="2"/>
</dbReference>
<dbReference type="FunFam" id="3.30.160.60:FF:000100">
    <property type="entry name" value="Zinc finger 45-like"/>
    <property type="match status" value="1"/>
</dbReference>
<evidence type="ECO:0000256" key="5">
    <source>
        <dbReference type="ARBA" id="ARBA00022833"/>
    </source>
</evidence>
<dbReference type="SMART" id="SM00225">
    <property type="entry name" value="BTB"/>
    <property type="match status" value="2"/>
</dbReference>
<dbReference type="GO" id="GO:0008270">
    <property type="term" value="F:zinc ion binding"/>
    <property type="evidence" value="ECO:0007669"/>
    <property type="project" value="UniProtKB-KW"/>
</dbReference>
<evidence type="ECO:0000256" key="3">
    <source>
        <dbReference type="ARBA" id="ARBA00022737"/>
    </source>
</evidence>
<organism evidence="13 14">
    <name type="scientific">Gnathostoma spinigerum</name>
    <dbReference type="NCBI Taxonomy" id="75299"/>
    <lineage>
        <taxon>Eukaryota</taxon>
        <taxon>Metazoa</taxon>
        <taxon>Ecdysozoa</taxon>
        <taxon>Nematoda</taxon>
        <taxon>Chromadorea</taxon>
        <taxon>Rhabditida</taxon>
        <taxon>Spirurina</taxon>
        <taxon>Gnathostomatomorpha</taxon>
        <taxon>Gnathostomatoidea</taxon>
        <taxon>Gnathostomatidae</taxon>
        <taxon>Gnathostoma</taxon>
    </lineage>
</organism>
<dbReference type="PANTHER" id="PTHR46105">
    <property type="entry name" value="AGAP004733-PA"/>
    <property type="match status" value="1"/>
</dbReference>
<evidence type="ECO:0000259" key="12">
    <source>
        <dbReference type="PROSITE" id="PS50157"/>
    </source>
</evidence>
<proteinExistence type="predicted"/>
<evidence type="ECO:0000256" key="1">
    <source>
        <dbReference type="ARBA" id="ARBA00004123"/>
    </source>
</evidence>
<protein>
    <submittedName>
        <fullName evidence="13">Uncharacterized protein</fullName>
    </submittedName>
</protein>
<evidence type="ECO:0000313" key="14">
    <source>
        <dbReference type="Proteomes" id="UP001608902"/>
    </source>
</evidence>
<reference evidence="13 14" key="1">
    <citation type="submission" date="2024-08" db="EMBL/GenBank/DDBJ databases">
        <title>Gnathostoma spinigerum genome.</title>
        <authorList>
            <person name="Gonzalez-Bertolin B."/>
            <person name="Monzon S."/>
            <person name="Zaballos A."/>
            <person name="Jimenez P."/>
            <person name="Dekumyoy P."/>
            <person name="Varona S."/>
            <person name="Cuesta I."/>
            <person name="Sumanam S."/>
            <person name="Adisakwattana P."/>
            <person name="Gasser R.B."/>
            <person name="Hernandez-Gonzalez A."/>
            <person name="Young N.D."/>
            <person name="Perteguer M.J."/>
        </authorList>
    </citation>
    <scope>NUCLEOTIDE SEQUENCE [LARGE SCALE GENOMIC DNA]</scope>
    <source>
        <strain evidence="13">AL3</strain>
        <tissue evidence="13">Liver</tissue>
    </source>
</reference>
<dbReference type="SUPFAM" id="SSF57667">
    <property type="entry name" value="beta-beta-alpha zinc fingers"/>
    <property type="match status" value="2"/>
</dbReference>
<evidence type="ECO:0000256" key="7">
    <source>
        <dbReference type="ARBA" id="ARBA00023125"/>
    </source>
</evidence>
<dbReference type="PROSITE" id="PS50157">
    <property type="entry name" value="ZINC_FINGER_C2H2_2"/>
    <property type="match status" value="3"/>
</dbReference>
<dbReference type="Proteomes" id="UP001608902">
    <property type="component" value="Unassembled WGS sequence"/>
</dbReference>
<dbReference type="Gene3D" id="3.30.160.60">
    <property type="entry name" value="Classic Zinc Finger"/>
    <property type="match status" value="3"/>
</dbReference>
<dbReference type="PROSITE" id="PS50097">
    <property type="entry name" value="BTB"/>
    <property type="match status" value="2"/>
</dbReference>
<keyword evidence="7" id="KW-0238">DNA-binding</keyword>
<keyword evidence="2" id="KW-0479">Metal-binding</keyword>
<dbReference type="InterPro" id="IPR011333">
    <property type="entry name" value="SKP1/BTB/POZ_sf"/>
</dbReference>
<sequence length="585" mass="65983">MEEEGGHTVEGESRSHMFPFSNEAFFTRRQTHANVLLTYFQKLREDGRFLDVSVENDSVPVSQAHRVVLAAFSKHLEAALAGLQDSTTVTVDVDPAVTGVKKTDLKDIVEFMYSGATRLSCERGSLLEPARSLRCDSLVRLLESDEARSPENRGVEDPMHSQRLLQALERFKSELRFTDCIINCQNTIVLRCHRLALCAYSDHFANALENTENDGMVTVDVDSHVTGVSSVDLRNMVDFIYTGTIKTPRRRYPILREAARTFGIKRLVETIDEEISSPLIQSALSSVLTPNDEGQFKTHCYEELVAEDGLGATQVLPSQTLMDESMVSELLSENSDHAFHHNETEESQTSYVSGDDYAELYEEYVDGPRRGRKGGSYCRRTEPLHIKGPALRIVLESSDGKNLNVESDDGRRAEEGVEAVTMSFTPAGKRRRAIDSFGYGLPEIVGTNDITVPLLVGDQQVMMEKPFKCPYCDHRTKEKSAVEKHIRCIHTLEAPYKCKFCNQAFKVQSNLVRHIRAHTGEKPYICKKCGVSYADKKNMDAHIFREHLRLKQLECPHEGCSAKFWRNDRFLHHCNKAHGFSPLVS</sequence>
<dbReference type="InterPro" id="IPR036236">
    <property type="entry name" value="Znf_C2H2_sf"/>
</dbReference>
<feature type="domain" description="C2H2-type" evidence="12">
    <location>
        <begin position="467"/>
        <end position="495"/>
    </location>
</feature>
<evidence type="ECO:0000256" key="2">
    <source>
        <dbReference type="ARBA" id="ARBA00022723"/>
    </source>
</evidence>
<evidence type="ECO:0000256" key="4">
    <source>
        <dbReference type="ARBA" id="ARBA00022771"/>
    </source>
</evidence>
<evidence type="ECO:0000313" key="13">
    <source>
        <dbReference type="EMBL" id="MFH4977056.1"/>
    </source>
</evidence>
<dbReference type="SUPFAM" id="SSF54695">
    <property type="entry name" value="POZ domain"/>
    <property type="match status" value="2"/>
</dbReference>
<keyword evidence="14" id="KW-1185">Reference proteome</keyword>
<accession>A0ABD6ECY3</accession>
<comment type="caution">
    <text evidence="13">The sequence shown here is derived from an EMBL/GenBank/DDBJ whole genome shotgun (WGS) entry which is preliminary data.</text>
</comment>
<dbReference type="Gene3D" id="3.30.710.10">
    <property type="entry name" value="Potassium Channel Kv1.1, Chain A"/>
    <property type="match status" value="2"/>
</dbReference>
<evidence type="ECO:0000256" key="8">
    <source>
        <dbReference type="ARBA" id="ARBA00023163"/>
    </source>
</evidence>
<feature type="domain" description="BTB" evidence="11">
    <location>
        <begin position="178"/>
        <end position="249"/>
    </location>
</feature>
<keyword evidence="4 10" id="KW-0863">Zinc-finger</keyword>
<dbReference type="GO" id="GO:0003677">
    <property type="term" value="F:DNA binding"/>
    <property type="evidence" value="ECO:0007669"/>
    <property type="project" value="UniProtKB-KW"/>
</dbReference>
<dbReference type="EMBL" id="JBGFUD010002030">
    <property type="protein sequence ID" value="MFH4977056.1"/>
    <property type="molecule type" value="Genomic_DNA"/>
</dbReference>
<name>A0ABD6ECY3_9BILA</name>
<dbReference type="InterPro" id="IPR050457">
    <property type="entry name" value="ZnFinger_BTB_dom_contain"/>
</dbReference>
<dbReference type="AlphaFoldDB" id="A0ABD6ECY3"/>
<keyword evidence="3" id="KW-0677">Repeat</keyword>
<dbReference type="FunFam" id="3.30.160.60:FF:000325">
    <property type="entry name" value="ZFP90 zinc finger protein"/>
    <property type="match status" value="1"/>
</dbReference>
<comment type="subcellular location">
    <subcellularLocation>
        <location evidence="1">Nucleus</location>
    </subcellularLocation>
</comment>
<feature type="domain" description="BTB" evidence="11">
    <location>
        <begin position="50"/>
        <end position="121"/>
    </location>
</feature>
<feature type="domain" description="C2H2-type" evidence="12">
    <location>
        <begin position="524"/>
        <end position="552"/>
    </location>
</feature>
<dbReference type="GO" id="GO:0005634">
    <property type="term" value="C:nucleus"/>
    <property type="evidence" value="ECO:0007669"/>
    <property type="project" value="UniProtKB-SubCell"/>
</dbReference>
<feature type="domain" description="C2H2-type" evidence="12">
    <location>
        <begin position="496"/>
        <end position="523"/>
    </location>
</feature>